<evidence type="ECO:0000259" key="8">
    <source>
        <dbReference type="Pfam" id="PF00924"/>
    </source>
</evidence>
<dbReference type="Gene3D" id="3.30.70.100">
    <property type="match status" value="1"/>
</dbReference>
<dbReference type="InterPro" id="IPR052702">
    <property type="entry name" value="MscS-like_channel"/>
</dbReference>
<feature type="transmembrane region" description="Helical" evidence="7">
    <location>
        <begin position="101"/>
        <end position="120"/>
    </location>
</feature>
<keyword evidence="4 7" id="KW-0812">Transmembrane</keyword>
<dbReference type="Gene3D" id="1.10.287.1260">
    <property type="match status" value="1"/>
</dbReference>
<dbReference type="InterPro" id="IPR011014">
    <property type="entry name" value="MscS_channel_TM-2"/>
</dbReference>
<proteinExistence type="inferred from homology"/>
<feature type="transmembrane region" description="Helical" evidence="7">
    <location>
        <begin position="214"/>
        <end position="237"/>
    </location>
</feature>
<evidence type="ECO:0000259" key="9">
    <source>
        <dbReference type="Pfam" id="PF21082"/>
    </source>
</evidence>
<dbReference type="InterPro" id="IPR049278">
    <property type="entry name" value="MS_channel_C"/>
</dbReference>
<feature type="transmembrane region" description="Helical" evidence="7">
    <location>
        <begin position="129"/>
        <end position="150"/>
    </location>
</feature>
<feature type="transmembrane region" description="Helical" evidence="7">
    <location>
        <begin position="27"/>
        <end position="47"/>
    </location>
</feature>
<dbReference type="PANTHER" id="PTHR30347:SF1">
    <property type="entry name" value="MECHANOSENSITIVE CHANNEL MSCK"/>
    <property type="match status" value="1"/>
</dbReference>
<organism evidence="10 11">
    <name type="scientific">Stakelama pacifica</name>
    <dbReference type="NCBI Taxonomy" id="517720"/>
    <lineage>
        <taxon>Bacteria</taxon>
        <taxon>Pseudomonadati</taxon>
        <taxon>Pseudomonadota</taxon>
        <taxon>Alphaproteobacteria</taxon>
        <taxon>Sphingomonadales</taxon>
        <taxon>Sphingomonadaceae</taxon>
        <taxon>Stakelama</taxon>
    </lineage>
</organism>
<evidence type="ECO:0000256" key="3">
    <source>
        <dbReference type="ARBA" id="ARBA00022475"/>
    </source>
</evidence>
<protein>
    <submittedName>
        <fullName evidence="10">Mechanosensitive ion channel-like protein</fullName>
    </submittedName>
</protein>
<keyword evidence="3" id="KW-1003">Cell membrane</keyword>
<dbReference type="GO" id="GO:0005886">
    <property type="term" value="C:plasma membrane"/>
    <property type="evidence" value="ECO:0007669"/>
    <property type="project" value="UniProtKB-SubCell"/>
</dbReference>
<accession>A0A4R6FUI6</accession>
<dbReference type="InterPro" id="IPR006685">
    <property type="entry name" value="MscS_channel_2nd"/>
</dbReference>
<dbReference type="Pfam" id="PF00924">
    <property type="entry name" value="MS_channel_2nd"/>
    <property type="match status" value="1"/>
</dbReference>
<evidence type="ECO:0000256" key="5">
    <source>
        <dbReference type="ARBA" id="ARBA00022989"/>
    </source>
</evidence>
<dbReference type="GO" id="GO:0008381">
    <property type="term" value="F:mechanosensitive monoatomic ion channel activity"/>
    <property type="evidence" value="ECO:0007669"/>
    <property type="project" value="UniProtKB-ARBA"/>
</dbReference>
<evidence type="ECO:0000313" key="11">
    <source>
        <dbReference type="Proteomes" id="UP000295493"/>
    </source>
</evidence>
<feature type="transmembrane region" description="Helical" evidence="7">
    <location>
        <begin position="243"/>
        <end position="271"/>
    </location>
</feature>
<feature type="domain" description="Mechanosensitive ion channel MscS" evidence="8">
    <location>
        <begin position="260"/>
        <end position="325"/>
    </location>
</feature>
<keyword evidence="11" id="KW-1185">Reference proteome</keyword>
<evidence type="ECO:0000256" key="7">
    <source>
        <dbReference type="SAM" id="Phobius"/>
    </source>
</evidence>
<dbReference type="InterPro" id="IPR011066">
    <property type="entry name" value="MscS_channel_C_sf"/>
</dbReference>
<gene>
    <name evidence="10" type="ORF">EV664_102187</name>
</gene>
<evidence type="ECO:0000256" key="6">
    <source>
        <dbReference type="ARBA" id="ARBA00023136"/>
    </source>
</evidence>
<reference evidence="10 11" key="1">
    <citation type="submission" date="2019-03" db="EMBL/GenBank/DDBJ databases">
        <title>Genomic Encyclopedia of Type Strains, Phase IV (KMG-IV): sequencing the most valuable type-strain genomes for metagenomic binning, comparative biology and taxonomic classification.</title>
        <authorList>
            <person name="Goeker M."/>
        </authorList>
    </citation>
    <scope>NUCLEOTIDE SEQUENCE [LARGE SCALE GENOMIC DNA]</scope>
    <source>
        <strain evidence="10 11">DSM 25059</strain>
    </source>
</reference>
<dbReference type="SUPFAM" id="SSF50182">
    <property type="entry name" value="Sm-like ribonucleoproteins"/>
    <property type="match status" value="1"/>
</dbReference>
<evidence type="ECO:0000313" key="10">
    <source>
        <dbReference type="EMBL" id="TDN85481.1"/>
    </source>
</evidence>
<keyword evidence="6 7" id="KW-0472">Membrane</keyword>
<dbReference type="InterPro" id="IPR010920">
    <property type="entry name" value="LSM_dom_sf"/>
</dbReference>
<comment type="subcellular location">
    <subcellularLocation>
        <location evidence="1">Cell membrane</location>
        <topology evidence="1">Multi-pass membrane protein</topology>
    </subcellularLocation>
</comment>
<dbReference type="EMBL" id="SNWD01000002">
    <property type="protein sequence ID" value="TDN85481.1"/>
    <property type="molecule type" value="Genomic_DNA"/>
</dbReference>
<dbReference type="AlphaFoldDB" id="A0A4R6FUI6"/>
<dbReference type="SUPFAM" id="SSF82689">
    <property type="entry name" value="Mechanosensitive channel protein MscS (YggB), C-terminal domain"/>
    <property type="match status" value="1"/>
</dbReference>
<feature type="transmembrane region" description="Helical" evidence="7">
    <location>
        <begin position="170"/>
        <end position="193"/>
    </location>
</feature>
<dbReference type="PANTHER" id="PTHR30347">
    <property type="entry name" value="POTASSIUM CHANNEL RELATED"/>
    <property type="match status" value="1"/>
</dbReference>
<dbReference type="RefSeq" id="WP_229668108.1">
    <property type="nucleotide sequence ID" value="NZ_BMLU01000002.1"/>
</dbReference>
<comment type="similarity">
    <text evidence="2">Belongs to the MscS (TC 1.A.23) family.</text>
</comment>
<evidence type="ECO:0000256" key="2">
    <source>
        <dbReference type="ARBA" id="ARBA00008017"/>
    </source>
</evidence>
<dbReference type="SUPFAM" id="SSF82861">
    <property type="entry name" value="Mechanosensitive channel protein MscS (YggB), transmembrane region"/>
    <property type="match status" value="1"/>
</dbReference>
<evidence type="ECO:0000256" key="1">
    <source>
        <dbReference type="ARBA" id="ARBA00004651"/>
    </source>
</evidence>
<dbReference type="Pfam" id="PF21082">
    <property type="entry name" value="MS_channel_3rd"/>
    <property type="match status" value="1"/>
</dbReference>
<keyword evidence="5 7" id="KW-1133">Transmembrane helix</keyword>
<sequence length="440" mass="47391">MLPTEPLNDIAIWLASNGIARPTTADMVQTAVAFALVLLALLCGWLVDRYSGDRLEALWSKVVGGYGEGLAPRMGKIARHATVALLLALISNGWVWNGLSAIIIGLAMGGAVALGSRSILRGLQLPRQLAWLVAAVLFVVVLSGAIHNATNEFNLLALLDTVGFSVGSRRYSLLSLATIAVAAIILFALVRLANRVIAHSIARAKSFDPAQKLLIQKLAGIAVLIVAFFIGIDFLQIDLTTFAVFSGALGLAVGFGLQKTVGNLIAGIILLMDRSIKPGDVIVVGDSFGWVNKIGVRAVSVITRDGKEHLIPNENLMTQEVENWSYSDRNVRVRIPVGVSYDCDLKLAQELMLQAAKDSPRVLKTPKPNVWLAAYGDSSVEHEILAWINDPEGGVGNVRSDVLNRLWYLFKDNGIEIPFPQRDVHVKSWAEAAKPGADKG</sequence>
<evidence type="ECO:0000256" key="4">
    <source>
        <dbReference type="ARBA" id="ARBA00022692"/>
    </source>
</evidence>
<dbReference type="Proteomes" id="UP000295493">
    <property type="component" value="Unassembled WGS sequence"/>
</dbReference>
<dbReference type="InterPro" id="IPR023408">
    <property type="entry name" value="MscS_beta-dom_sf"/>
</dbReference>
<feature type="domain" description="Mechanosensitive ion channel MscS C-terminal" evidence="9">
    <location>
        <begin position="333"/>
        <end position="417"/>
    </location>
</feature>
<dbReference type="Gene3D" id="2.30.30.60">
    <property type="match status" value="1"/>
</dbReference>
<comment type="caution">
    <text evidence="10">The sequence shown here is derived from an EMBL/GenBank/DDBJ whole genome shotgun (WGS) entry which is preliminary data.</text>
</comment>
<name>A0A4R6FUI6_9SPHN</name>